<dbReference type="EMBL" id="CP003837">
    <property type="protein sequence ID" value="AGH43114.1"/>
    <property type="molecule type" value="Genomic_DNA"/>
</dbReference>
<proteinExistence type="predicted"/>
<dbReference type="Pfam" id="PF09424">
    <property type="entry name" value="YqeY"/>
    <property type="match status" value="1"/>
</dbReference>
<dbReference type="PANTHER" id="PTHR28055:SF1">
    <property type="entry name" value="ALTERED INHERITANCE OF MITOCHONDRIA PROTEIN 41, MITOCHONDRIAL"/>
    <property type="match status" value="1"/>
</dbReference>
<sequence>MSLLDDLQSAQKDAMRARDKIRLGTIRMALATVKQHEIDGRIDPNYIALDDDGVLAILIKMVKQRKDAASQYEAAGRQDLLDIELAEIVILHDFLPKALNEEELDALIVQAMAESGATGMQDMGKVMGWLKPQVQGRADMGQLSGKIKAKLNSL</sequence>
<gene>
    <name evidence="1" type="ORF">C427_1005</name>
</gene>
<name>K6Z1B0_9ALTE</name>
<dbReference type="InterPro" id="IPR023168">
    <property type="entry name" value="GatB_Yqey_C_2"/>
</dbReference>
<dbReference type="eggNOG" id="COG1610">
    <property type="taxonomic scope" value="Bacteria"/>
</dbReference>
<dbReference type="KEGG" id="gps:C427_1005"/>
<protein>
    <recommendedName>
        <fullName evidence="3">GatB/YqeY domain-containing protein</fullName>
    </recommendedName>
</protein>
<dbReference type="GO" id="GO:0016884">
    <property type="term" value="F:carbon-nitrogen ligase activity, with glutamine as amido-N-donor"/>
    <property type="evidence" value="ECO:0007669"/>
    <property type="project" value="InterPro"/>
</dbReference>
<dbReference type="HOGENOM" id="CLU_079430_2_2_6"/>
<dbReference type="Gene3D" id="1.10.10.410">
    <property type="match status" value="1"/>
</dbReference>
<dbReference type="InterPro" id="IPR019004">
    <property type="entry name" value="YqeY/Aim41"/>
</dbReference>
<keyword evidence="2" id="KW-1185">Reference proteome</keyword>
<dbReference type="PANTHER" id="PTHR28055">
    <property type="entry name" value="ALTERED INHERITANCE OF MITOCHONDRIA PROTEIN 41, MITOCHONDRIAL"/>
    <property type="match status" value="1"/>
</dbReference>
<dbReference type="OrthoDB" id="9788127at2"/>
<dbReference type="RefSeq" id="WP_007640254.1">
    <property type="nucleotide sequence ID" value="NC_020514.1"/>
</dbReference>
<dbReference type="Gene3D" id="1.10.1510.10">
    <property type="entry name" value="Uncharacterised protein YqeY/AIM41 PF09424, N-terminal domain"/>
    <property type="match status" value="1"/>
</dbReference>
<dbReference type="Proteomes" id="UP000011864">
    <property type="component" value="Chromosome"/>
</dbReference>
<evidence type="ECO:0000313" key="2">
    <source>
        <dbReference type="Proteomes" id="UP000011864"/>
    </source>
</evidence>
<organism evidence="1 2">
    <name type="scientific">Paraglaciecola psychrophila 170</name>
    <dbReference type="NCBI Taxonomy" id="1129794"/>
    <lineage>
        <taxon>Bacteria</taxon>
        <taxon>Pseudomonadati</taxon>
        <taxon>Pseudomonadota</taxon>
        <taxon>Gammaproteobacteria</taxon>
        <taxon>Alteromonadales</taxon>
        <taxon>Alteromonadaceae</taxon>
        <taxon>Paraglaciecola</taxon>
    </lineage>
</organism>
<reference evidence="1 2" key="1">
    <citation type="journal article" date="2013" name="Genome Announc.">
        <title>Complete Genome Sequence of Glaciecola psychrophila Strain 170T.</title>
        <authorList>
            <person name="Yin J."/>
            <person name="Chen J."/>
            <person name="Liu G."/>
            <person name="Yu Y."/>
            <person name="Song L."/>
            <person name="Wang X."/>
            <person name="Qu X."/>
        </authorList>
    </citation>
    <scope>NUCLEOTIDE SEQUENCE [LARGE SCALE GENOMIC DNA]</scope>
    <source>
        <strain evidence="1 2">170</strain>
    </source>
</reference>
<dbReference type="InterPro" id="IPR042184">
    <property type="entry name" value="YqeY/Aim41_N"/>
</dbReference>
<evidence type="ECO:0000313" key="1">
    <source>
        <dbReference type="EMBL" id="AGH43114.1"/>
    </source>
</evidence>
<evidence type="ECO:0008006" key="3">
    <source>
        <dbReference type="Google" id="ProtNLM"/>
    </source>
</evidence>
<dbReference type="PATRIC" id="fig|1129794.4.peg.993"/>
<dbReference type="SUPFAM" id="SSF89095">
    <property type="entry name" value="GatB/YqeY motif"/>
    <property type="match status" value="1"/>
</dbReference>
<dbReference type="AlphaFoldDB" id="K6Z1B0"/>
<dbReference type="InterPro" id="IPR003789">
    <property type="entry name" value="Asn/Gln_tRNA_amidoTrase-B-like"/>
</dbReference>
<accession>K6Z1B0</accession>
<dbReference type="STRING" id="1129794.C427_1005"/>